<keyword evidence="3" id="KW-1185">Reference proteome</keyword>
<dbReference type="EMBL" id="JASCZI010211597">
    <property type="protein sequence ID" value="MED6194924.1"/>
    <property type="molecule type" value="Genomic_DNA"/>
</dbReference>
<dbReference type="Proteomes" id="UP001341840">
    <property type="component" value="Unassembled WGS sequence"/>
</dbReference>
<sequence>MTGRFATEASVAKTKLVCYGEVEAQDDASTPRCNVCSLSSASMSISREEEARTSSSESSSLTSFSSIGVPFLQFPPYRGLRPSSLRMTERVPNSASALIS</sequence>
<feature type="compositionally biased region" description="Low complexity" evidence="1">
    <location>
        <begin position="53"/>
        <end position="64"/>
    </location>
</feature>
<feature type="region of interest" description="Disordered" evidence="1">
    <location>
        <begin position="43"/>
        <end position="64"/>
    </location>
</feature>
<protein>
    <submittedName>
        <fullName evidence="2">Uncharacterized protein</fullName>
    </submittedName>
</protein>
<evidence type="ECO:0000256" key="1">
    <source>
        <dbReference type="SAM" id="MobiDB-lite"/>
    </source>
</evidence>
<name>A0ABU6XBJ7_9FABA</name>
<evidence type="ECO:0000313" key="2">
    <source>
        <dbReference type="EMBL" id="MED6194924.1"/>
    </source>
</evidence>
<reference evidence="2 3" key="1">
    <citation type="journal article" date="2023" name="Plants (Basel)">
        <title>Bridging the Gap: Combining Genomics and Transcriptomics Approaches to Understand Stylosanthes scabra, an Orphan Legume from the Brazilian Caatinga.</title>
        <authorList>
            <person name="Ferreira-Neto J.R.C."/>
            <person name="da Silva M.D."/>
            <person name="Binneck E."/>
            <person name="de Melo N.F."/>
            <person name="da Silva R.H."/>
            <person name="de Melo A.L.T.M."/>
            <person name="Pandolfi V."/>
            <person name="Bustamante F.O."/>
            <person name="Brasileiro-Vidal A.C."/>
            <person name="Benko-Iseppon A.M."/>
        </authorList>
    </citation>
    <scope>NUCLEOTIDE SEQUENCE [LARGE SCALE GENOMIC DNA]</scope>
    <source>
        <tissue evidence="2">Leaves</tissue>
    </source>
</reference>
<gene>
    <name evidence="2" type="ORF">PIB30_033145</name>
</gene>
<accession>A0ABU6XBJ7</accession>
<organism evidence="2 3">
    <name type="scientific">Stylosanthes scabra</name>
    <dbReference type="NCBI Taxonomy" id="79078"/>
    <lineage>
        <taxon>Eukaryota</taxon>
        <taxon>Viridiplantae</taxon>
        <taxon>Streptophyta</taxon>
        <taxon>Embryophyta</taxon>
        <taxon>Tracheophyta</taxon>
        <taxon>Spermatophyta</taxon>
        <taxon>Magnoliopsida</taxon>
        <taxon>eudicotyledons</taxon>
        <taxon>Gunneridae</taxon>
        <taxon>Pentapetalae</taxon>
        <taxon>rosids</taxon>
        <taxon>fabids</taxon>
        <taxon>Fabales</taxon>
        <taxon>Fabaceae</taxon>
        <taxon>Papilionoideae</taxon>
        <taxon>50 kb inversion clade</taxon>
        <taxon>dalbergioids sensu lato</taxon>
        <taxon>Dalbergieae</taxon>
        <taxon>Pterocarpus clade</taxon>
        <taxon>Stylosanthes</taxon>
    </lineage>
</organism>
<proteinExistence type="predicted"/>
<evidence type="ECO:0000313" key="3">
    <source>
        <dbReference type="Proteomes" id="UP001341840"/>
    </source>
</evidence>
<comment type="caution">
    <text evidence="2">The sequence shown here is derived from an EMBL/GenBank/DDBJ whole genome shotgun (WGS) entry which is preliminary data.</text>
</comment>